<comment type="caution">
    <text evidence="1">The sequence shown here is derived from an EMBL/GenBank/DDBJ whole genome shotgun (WGS) entry which is preliminary data.</text>
</comment>
<dbReference type="Proteomes" id="UP000198512">
    <property type="component" value="Unassembled WGS sequence"/>
</dbReference>
<gene>
    <name evidence="1" type="ORF">SAMN05216600_1462</name>
</gene>
<dbReference type="EMBL" id="FOFP01000046">
    <property type="protein sequence ID" value="SER50383.1"/>
    <property type="molecule type" value="Genomic_DNA"/>
</dbReference>
<evidence type="ECO:0000313" key="2">
    <source>
        <dbReference type="Proteomes" id="UP000198512"/>
    </source>
</evidence>
<protein>
    <submittedName>
        <fullName evidence="1">Uncharacterized protein</fullName>
    </submittedName>
</protein>
<name>A0ABY1BS14_9PSED</name>
<organism evidence="1 2">
    <name type="scientific">Pseudomonas cuatrocienegasensis</name>
    <dbReference type="NCBI Taxonomy" id="543360"/>
    <lineage>
        <taxon>Bacteria</taxon>
        <taxon>Pseudomonadati</taxon>
        <taxon>Pseudomonadota</taxon>
        <taxon>Gammaproteobacteria</taxon>
        <taxon>Pseudomonadales</taxon>
        <taxon>Pseudomonadaceae</taxon>
        <taxon>Pseudomonas</taxon>
    </lineage>
</organism>
<keyword evidence="2" id="KW-1185">Reference proteome</keyword>
<sequence>MYMLQVLPMAEKIRLLRSSKMQRICAVRFVVTQMHCEKI</sequence>
<reference evidence="1 2" key="1">
    <citation type="submission" date="2016-10" db="EMBL/GenBank/DDBJ databases">
        <authorList>
            <person name="Varghese N."/>
            <person name="Submissions S."/>
        </authorList>
    </citation>
    <scope>NUCLEOTIDE SEQUENCE [LARGE SCALE GENOMIC DNA]</scope>
    <source>
        <strain evidence="1 2">CIP 109853</strain>
    </source>
</reference>
<evidence type="ECO:0000313" key="1">
    <source>
        <dbReference type="EMBL" id="SER50383.1"/>
    </source>
</evidence>
<proteinExistence type="predicted"/>
<accession>A0ABY1BS14</accession>